<feature type="domain" description="Metallo-beta-lactamase" evidence="1">
    <location>
        <begin position="11"/>
        <end position="219"/>
    </location>
</feature>
<organism evidence="2 3">
    <name type="scientific">Tengunoibacter tsumagoiensis</name>
    <dbReference type="NCBI Taxonomy" id="2014871"/>
    <lineage>
        <taxon>Bacteria</taxon>
        <taxon>Bacillati</taxon>
        <taxon>Chloroflexota</taxon>
        <taxon>Ktedonobacteria</taxon>
        <taxon>Ktedonobacterales</taxon>
        <taxon>Dictyobacteraceae</taxon>
        <taxon>Tengunoibacter</taxon>
    </lineage>
</organism>
<keyword evidence="3" id="KW-1185">Reference proteome</keyword>
<dbReference type="Pfam" id="PF12706">
    <property type="entry name" value="Lactamase_B_2"/>
    <property type="match status" value="1"/>
</dbReference>
<dbReference type="EMBL" id="BIFR01000001">
    <property type="protein sequence ID" value="GCE11271.1"/>
    <property type="molecule type" value="Genomic_DNA"/>
</dbReference>
<proteinExistence type="predicted"/>
<evidence type="ECO:0000313" key="3">
    <source>
        <dbReference type="Proteomes" id="UP000287352"/>
    </source>
</evidence>
<accession>A0A401ZWI2</accession>
<gene>
    <name evidence="2" type="primary">vicX</name>
    <name evidence="2" type="ORF">KTT_11300</name>
</gene>
<dbReference type="InterPro" id="IPR001279">
    <property type="entry name" value="Metallo-B-lactamas"/>
</dbReference>
<keyword evidence="2" id="KW-0378">Hydrolase</keyword>
<dbReference type="InterPro" id="IPR052533">
    <property type="entry name" value="WalJ/YycJ-like"/>
</dbReference>
<dbReference type="InterPro" id="IPR036866">
    <property type="entry name" value="RibonucZ/Hydroxyglut_hydro"/>
</dbReference>
<sequence length="303" mass="32978">MRVVSLGSGSSGNALFVEAGPGGRTKLLVDAGLSARTLTTRLLSIGVTPAQLSGVLITHEHSDHVMGLPMLLKRFALPIMTDPRTYAAFEDGLRTGGWRSDSGRLVPAEELARELEVVERAEETVFRPLAVGGQGRIGDITITSFPIPHDAVSPCGYLLQAGGCRLCIVSDSGEVTPPMLEAMKNADLLILESNHDRARLLRGPYPYRLKQRILSSTGHLSNDQAAEAVLQTWQPHGIRWLWLSHLSRTNNTPTLALEHMRTSLQKAGAHLAQVHLSVLPPTLGGVWDSTQLWHASSLWEMSR</sequence>
<dbReference type="AlphaFoldDB" id="A0A401ZWI2"/>
<dbReference type="Proteomes" id="UP000287352">
    <property type="component" value="Unassembled WGS sequence"/>
</dbReference>
<dbReference type="Gene3D" id="3.60.15.10">
    <property type="entry name" value="Ribonuclease Z/Hydroxyacylglutathione hydrolase-like"/>
    <property type="match status" value="1"/>
</dbReference>
<name>A0A401ZWI2_9CHLR</name>
<dbReference type="PANTHER" id="PTHR47619">
    <property type="entry name" value="METALLO-HYDROLASE YYCJ-RELATED"/>
    <property type="match status" value="1"/>
</dbReference>
<evidence type="ECO:0000259" key="1">
    <source>
        <dbReference type="SMART" id="SM00849"/>
    </source>
</evidence>
<comment type="caution">
    <text evidence="2">The sequence shown here is derived from an EMBL/GenBank/DDBJ whole genome shotgun (WGS) entry which is preliminary data.</text>
</comment>
<dbReference type="SUPFAM" id="SSF56281">
    <property type="entry name" value="Metallo-hydrolase/oxidoreductase"/>
    <property type="match status" value="1"/>
</dbReference>
<dbReference type="PANTHER" id="PTHR47619:SF1">
    <property type="entry name" value="EXODEOXYRIBONUCLEASE WALJ"/>
    <property type="match status" value="1"/>
</dbReference>
<dbReference type="GO" id="GO:0016787">
    <property type="term" value="F:hydrolase activity"/>
    <property type="evidence" value="ECO:0007669"/>
    <property type="project" value="UniProtKB-KW"/>
</dbReference>
<dbReference type="RefSeq" id="WP_126579000.1">
    <property type="nucleotide sequence ID" value="NZ_BIFR01000001.1"/>
</dbReference>
<reference evidence="3" key="1">
    <citation type="submission" date="2018-12" db="EMBL/GenBank/DDBJ databases">
        <title>Tengunoibacter tsumagoiensis gen. nov., sp. nov., Dictyobacter kobayashii sp. nov., D. alpinus sp. nov., and D. joshuensis sp. nov. and description of Dictyobacteraceae fam. nov. within the order Ktedonobacterales isolated from Tengu-no-mugimeshi.</title>
        <authorList>
            <person name="Wang C.M."/>
            <person name="Zheng Y."/>
            <person name="Sakai Y."/>
            <person name="Toyoda A."/>
            <person name="Minakuchi Y."/>
            <person name="Abe K."/>
            <person name="Yokota A."/>
            <person name="Yabe S."/>
        </authorList>
    </citation>
    <scope>NUCLEOTIDE SEQUENCE [LARGE SCALE GENOMIC DNA]</scope>
    <source>
        <strain evidence="3">Uno3</strain>
    </source>
</reference>
<dbReference type="SMART" id="SM00849">
    <property type="entry name" value="Lactamase_B"/>
    <property type="match status" value="1"/>
</dbReference>
<dbReference type="OrthoDB" id="9781189at2"/>
<evidence type="ECO:0000313" key="2">
    <source>
        <dbReference type="EMBL" id="GCE11271.1"/>
    </source>
</evidence>
<protein>
    <submittedName>
        <fullName evidence="2">Metallo-hydrolase</fullName>
    </submittedName>
</protein>